<keyword evidence="5" id="KW-1185">Reference proteome</keyword>
<organism evidence="4 5">
    <name type="scientific">Streptomyces sviceus (strain ATCC 29083 / DSM 924 / JCM 4929 / NBRC 13980 / NCIMB 11184 / NRRL 5439 / UC 5370)</name>
    <dbReference type="NCBI Taxonomy" id="463191"/>
    <lineage>
        <taxon>Bacteria</taxon>
        <taxon>Bacillati</taxon>
        <taxon>Actinomycetota</taxon>
        <taxon>Actinomycetes</taxon>
        <taxon>Kitasatosporales</taxon>
        <taxon>Streptomycetaceae</taxon>
        <taxon>Streptomyces</taxon>
    </lineage>
</organism>
<reference evidence="4" key="1">
    <citation type="submission" date="2009-10" db="EMBL/GenBank/DDBJ databases">
        <title>The genome sequence of Streptomyces sviceus strain ATCC 29083.</title>
        <authorList>
            <consortium name="The Broad Institute Genome Sequencing Platform"/>
            <consortium name="Broad Institute Microbial Sequencing Center"/>
            <person name="Fischbach M."/>
            <person name="Godfrey P."/>
            <person name="Ward D."/>
            <person name="Young S."/>
            <person name="Zeng Q."/>
            <person name="Koehrsen M."/>
            <person name="Alvarado L."/>
            <person name="Berlin A.M."/>
            <person name="Bochicchio J."/>
            <person name="Borenstein D."/>
            <person name="Chapman S.B."/>
            <person name="Chen Z."/>
            <person name="Engels R."/>
            <person name="Freedman E."/>
            <person name="Gellesch M."/>
            <person name="Goldberg J."/>
            <person name="Griggs A."/>
            <person name="Gujja S."/>
            <person name="Heilman E.R."/>
            <person name="Heiman D.I."/>
            <person name="Hepburn T.A."/>
            <person name="Howarth C."/>
            <person name="Jen D."/>
            <person name="Larson L."/>
            <person name="Lewis B."/>
            <person name="Mehta T."/>
            <person name="Park D."/>
            <person name="Pearson M."/>
            <person name="Richards J."/>
            <person name="Roberts A."/>
            <person name="Saif S."/>
            <person name="Shea T.D."/>
            <person name="Shenoy N."/>
            <person name="Sisk P."/>
            <person name="Stolte C."/>
            <person name="Sykes S.N."/>
            <person name="Thomson T."/>
            <person name="Walk T."/>
            <person name="White J."/>
            <person name="Yandava C."/>
            <person name="Straight P."/>
            <person name="Clardy J."/>
            <person name="Hung D."/>
            <person name="Kolter R."/>
            <person name="Mekalanos J."/>
            <person name="Walker S."/>
            <person name="Walsh C.T."/>
            <person name="Wieland-Brown L.C."/>
            <person name="Haas B."/>
            <person name="Nusbaum C."/>
            <person name="Birren B."/>
        </authorList>
    </citation>
    <scope>NUCLEOTIDE SEQUENCE [LARGE SCALE GENOMIC DNA]</scope>
    <source>
        <strain evidence="4">ATCC 29083</strain>
    </source>
</reference>
<evidence type="ECO:0000313" key="5">
    <source>
        <dbReference type="Proteomes" id="UP000002785"/>
    </source>
</evidence>
<gene>
    <name evidence="4" type="ORF">SSEG_01413</name>
</gene>
<feature type="transmembrane region" description="Helical" evidence="2">
    <location>
        <begin position="140"/>
        <end position="161"/>
    </location>
</feature>
<feature type="transmembrane region" description="Helical" evidence="2">
    <location>
        <begin position="12"/>
        <end position="29"/>
    </location>
</feature>
<feature type="compositionally biased region" description="Low complexity" evidence="1">
    <location>
        <begin position="203"/>
        <end position="212"/>
    </location>
</feature>
<dbReference type="HOGENOM" id="CLU_1224208_0_0_11"/>
<keyword evidence="2" id="KW-1133">Transmembrane helix</keyword>
<evidence type="ECO:0000256" key="2">
    <source>
        <dbReference type="SAM" id="Phobius"/>
    </source>
</evidence>
<sequence length="226" mass="24131">MGSTTGRAPSASLGNVIRLVWILALLSWTDRLRRFLTCRVQAERAAPLPPWACRARRAHWWPGREDWLMNERARRTSPRGFPVERVAISGQDARLVEQVTGRMGLGGAALHGAASGALAGALIGWIFGLLNWLDPVVSRLLLALFGLVFGALVGALLGLVVHAAQRGRRDFASVSFMQPSQYDVVADEAVAEEAVRLLTELPSGTGTSTGSGAWKSGGPRSGPAVT</sequence>
<proteinExistence type="predicted"/>
<protein>
    <recommendedName>
        <fullName evidence="3">General stress protein 17M-like domain-containing protein</fullName>
    </recommendedName>
</protein>
<keyword evidence="2" id="KW-0812">Transmembrane</keyword>
<feature type="region of interest" description="Disordered" evidence="1">
    <location>
        <begin position="201"/>
        <end position="226"/>
    </location>
</feature>
<accession>B5HPQ7</accession>
<keyword evidence="2" id="KW-0472">Membrane</keyword>
<feature type="transmembrane region" description="Helical" evidence="2">
    <location>
        <begin position="108"/>
        <end position="128"/>
    </location>
</feature>
<dbReference type="Proteomes" id="UP000002785">
    <property type="component" value="Chromosome"/>
</dbReference>
<dbReference type="AlphaFoldDB" id="B5HPQ7"/>
<name>B5HPQ7_STRX2</name>
<dbReference type="Pfam" id="PF11181">
    <property type="entry name" value="YflT"/>
    <property type="match status" value="1"/>
</dbReference>
<evidence type="ECO:0000313" key="4">
    <source>
        <dbReference type="EMBL" id="EDY54833.1"/>
    </source>
</evidence>
<evidence type="ECO:0000256" key="1">
    <source>
        <dbReference type="SAM" id="MobiDB-lite"/>
    </source>
</evidence>
<dbReference type="InterPro" id="IPR025889">
    <property type="entry name" value="GSP17M-like_dom"/>
</dbReference>
<dbReference type="eggNOG" id="ENOG5032RS7">
    <property type="taxonomic scope" value="Bacteria"/>
</dbReference>
<evidence type="ECO:0000259" key="3">
    <source>
        <dbReference type="Pfam" id="PF11181"/>
    </source>
</evidence>
<feature type="domain" description="General stress protein 17M-like" evidence="3">
    <location>
        <begin position="79"/>
        <end position="126"/>
    </location>
</feature>
<dbReference type="EMBL" id="CM000951">
    <property type="protein sequence ID" value="EDY54833.1"/>
    <property type="molecule type" value="Genomic_DNA"/>
</dbReference>